<comment type="similarity">
    <text evidence="1 2">Belongs to the CutC family.</text>
</comment>
<evidence type="ECO:0000313" key="3">
    <source>
        <dbReference type="EMBL" id="GBQ93667.1"/>
    </source>
</evidence>
<organism evidence="3 4">
    <name type="scientific">Asaia krungthepensis NRIC 0535</name>
    <dbReference type="NCBI Taxonomy" id="1307925"/>
    <lineage>
        <taxon>Bacteria</taxon>
        <taxon>Pseudomonadati</taxon>
        <taxon>Pseudomonadota</taxon>
        <taxon>Alphaproteobacteria</taxon>
        <taxon>Acetobacterales</taxon>
        <taxon>Acetobacteraceae</taxon>
        <taxon>Asaia</taxon>
    </lineage>
</organism>
<evidence type="ECO:0000256" key="2">
    <source>
        <dbReference type="HAMAP-Rule" id="MF_00795"/>
    </source>
</evidence>
<dbReference type="Pfam" id="PF03932">
    <property type="entry name" value="CutC"/>
    <property type="match status" value="1"/>
</dbReference>
<accession>A0ABQ0Q6I6</accession>
<sequence>MTDTDLEICVVNHAGLLAAQQDGVARIELCAALSLGGLTPSMGLITAARRSRVPVYVMIRPRGGNFIFSPAEVTQMLDDIAVVRDAGLAGVVLGAMTPAGALDMDVLRILTASCGPLRMQLHRVFDLIADPFAALEQAIDLGFERILTSGQAIRASEGTACLQALRRRAGERIGIMAGSGVRAENVAHIMQLTGVNSFHASCREPGAVQDERLDHFGFAAEHAAISIAAIIRLHEAICSAARENPL</sequence>
<proteinExistence type="inferred from homology"/>
<dbReference type="InterPro" id="IPR036822">
    <property type="entry name" value="CutC-like_dom_sf"/>
</dbReference>
<evidence type="ECO:0000313" key="4">
    <source>
        <dbReference type="Proteomes" id="UP001062776"/>
    </source>
</evidence>
<dbReference type="HAMAP" id="MF_00795">
    <property type="entry name" value="CutC"/>
    <property type="match status" value="1"/>
</dbReference>
<dbReference type="PANTHER" id="PTHR12598">
    <property type="entry name" value="COPPER HOMEOSTASIS PROTEIN CUTC"/>
    <property type="match status" value="1"/>
</dbReference>
<dbReference type="EMBL" id="BAPV01000061">
    <property type="protein sequence ID" value="GBQ93667.1"/>
    <property type="molecule type" value="Genomic_DNA"/>
</dbReference>
<name>A0ABQ0Q6I6_9PROT</name>
<reference evidence="3" key="1">
    <citation type="submission" date="2013-04" db="EMBL/GenBank/DDBJ databases">
        <title>The genome sequencing project of 58 acetic acid bacteria.</title>
        <authorList>
            <person name="Okamoto-Kainuma A."/>
            <person name="Ishikawa M."/>
            <person name="Umino S."/>
            <person name="Koizumi Y."/>
            <person name="Shiwa Y."/>
            <person name="Yoshikawa H."/>
            <person name="Matsutani M."/>
            <person name="Matsushita K."/>
        </authorList>
    </citation>
    <scope>NUCLEOTIDE SEQUENCE</scope>
    <source>
        <strain evidence="3">NRIC 0535</strain>
    </source>
</reference>
<dbReference type="Gene3D" id="3.20.20.380">
    <property type="entry name" value="Copper homeostasis (CutC) domain"/>
    <property type="match status" value="1"/>
</dbReference>
<keyword evidence="4" id="KW-1185">Reference proteome</keyword>
<comment type="subcellular location">
    <subcellularLocation>
        <location evidence="2">Cytoplasm</location>
    </subcellularLocation>
</comment>
<dbReference type="Proteomes" id="UP001062776">
    <property type="component" value="Unassembled WGS sequence"/>
</dbReference>
<dbReference type="PANTHER" id="PTHR12598:SF0">
    <property type="entry name" value="COPPER HOMEOSTASIS PROTEIN CUTC HOMOLOG"/>
    <property type="match status" value="1"/>
</dbReference>
<comment type="caution">
    <text evidence="2">Once thought to be involved in copper homeostasis, experiments in E.coli have shown this is not the case.</text>
</comment>
<comment type="caution">
    <text evidence="3">The sequence shown here is derived from an EMBL/GenBank/DDBJ whole genome shotgun (WGS) entry which is preliminary data.</text>
</comment>
<dbReference type="RefSeq" id="WP_264817442.1">
    <property type="nucleotide sequence ID" value="NZ_BAPV01000061.1"/>
</dbReference>
<keyword evidence="2" id="KW-0963">Cytoplasm</keyword>
<protein>
    <recommendedName>
        <fullName evidence="2">PF03932 family protein CutC</fullName>
    </recommendedName>
</protein>
<dbReference type="SUPFAM" id="SSF110395">
    <property type="entry name" value="CutC-like"/>
    <property type="match status" value="1"/>
</dbReference>
<gene>
    <name evidence="2" type="primary">cutC</name>
    <name evidence="3" type="ORF">AA0535_2904</name>
</gene>
<dbReference type="InterPro" id="IPR005627">
    <property type="entry name" value="CutC-like"/>
</dbReference>
<evidence type="ECO:0000256" key="1">
    <source>
        <dbReference type="ARBA" id="ARBA00007768"/>
    </source>
</evidence>